<dbReference type="GO" id="GO:0005886">
    <property type="term" value="C:plasma membrane"/>
    <property type="evidence" value="ECO:0007669"/>
    <property type="project" value="TreeGrafter"/>
</dbReference>
<dbReference type="EMBL" id="DXEM01000005">
    <property type="protein sequence ID" value="HIX66754.1"/>
    <property type="molecule type" value="Genomic_DNA"/>
</dbReference>
<dbReference type="GO" id="GO:0016036">
    <property type="term" value="P:cellular response to phosphate starvation"/>
    <property type="evidence" value="ECO:0007669"/>
    <property type="project" value="TreeGrafter"/>
</dbReference>
<dbReference type="GO" id="GO:0004721">
    <property type="term" value="F:phosphoprotein phosphatase activity"/>
    <property type="evidence" value="ECO:0007669"/>
    <property type="project" value="TreeGrafter"/>
</dbReference>
<evidence type="ECO:0000256" key="5">
    <source>
        <dbReference type="ARBA" id="ARBA00022679"/>
    </source>
</evidence>
<protein>
    <recommendedName>
        <fullName evidence="3">histidine kinase</fullName>
        <ecNumber evidence="3">2.7.13.3</ecNumber>
    </recommendedName>
</protein>
<accession>A0A9D1WTA0</accession>
<dbReference type="InterPro" id="IPR036890">
    <property type="entry name" value="HATPase_C_sf"/>
</dbReference>
<organism evidence="10 11">
    <name type="scientific">Candidatus Anaerostipes excrementavium</name>
    <dbReference type="NCBI Taxonomy" id="2838463"/>
    <lineage>
        <taxon>Bacteria</taxon>
        <taxon>Bacillati</taxon>
        <taxon>Bacillota</taxon>
        <taxon>Clostridia</taxon>
        <taxon>Lachnospirales</taxon>
        <taxon>Lachnospiraceae</taxon>
        <taxon>Anaerostipes</taxon>
    </lineage>
</organism>
<reference evidence="10" key="1">
    <citation type="journal article" date="2021" name="PeerJ">
        <title>Extensive microbial diversity within the chicken gut microbiome revealed by metagenomics and culture.</title>
        <authorList>
            <person name="Gilroy R."/>
            <person name="Ravi A."/>
            <person name="Getino M."/>
            <person name="Pursley I."/>
            <person name="Horton D.L."/>
            <person name="Alikhan N.F."/>
            <person name="Baker D."/>
            <person name="Gharbi K."/>
            <person name="Hall N."/>
            <person name="Watson M."/>
            <person name="Adriaenssens E.M."/>
            <person name="Foster-Nyarko E."/>
            <person name="Jarju S."/>
            <person name="Secka A."/>
            <person name="Antonio M."/>
            <person name="Oren A."/>
            <person name="Chaudhuri R.R."/>
            <person name="La Ragione R."/>
            <person name="Hildebrand F."/>
            <person name="Pallen M.J."/>
        </authorList>
    </citation>
    <scope>NUCLEOTIDE SEQUENCE</scope>
    <source>
        <strain evidence="10">CHK191-13928</strain>
    </source>
</reference>
<evidence type="ECO:0000256" key="6">
    <source>
        <dbReference type="ARBA" id="ARBA00022777"/>
    </source>
</evidence>
<reference evidence="10" key="2">
    <citation type="submission" date="2021-04" db="EMBL/GenBank/DDBJ databases">
        <authorList>
            <person name="Gilroy R."/>
        </authorList>
    </citation>
    <scope>NUCLEOTIDE SEQUENCE</scope>
    <source>
        <strain evidence="10">CHK191-13928</strain>
    </source>
</reference>
<evidence type="ECO:0000256" key="2">
    <source>
        <dbReference type="ARBA" id="ARBA00004370"/>
    </source>
</evidence>
<comment type="catalytic activity">
    <reaction evidence="1">
        <text>ATP + protein L-histidine = ADP + protein N-phospho-L-histidine.</text>
        <dbReference type="EC" id="2.7.13.3"/>
    </reaction>
</comment>
<dbReference type="InterPro" id="IPR003661">
    <property type="entry name" value="HisK_dim/P_dom"/>
</dbReference>
<dbReference type="Gene3D" id="1.10.287.130">
    <property type="match status" value="1"/>
</dbReference>
<dbReference type="PRINTS" id="PR01780">
    <property type="entry name" value="LANTIREGPROT"/>
</dbReference>
<evidence type="ECO:0000256" key="7">
    <source>
        <dbReference type="ARBA" id="ARBA00023012"/>
    </source>
</evidence>
<dbReference type="SUPFAM" id="SSF47384">
    <property type="entry name" value="Homodimeric domain of signal transducing histidine kinase"/>
    <property type="match status" value="1"/>
</dbReference>
<evidence type="ECO:0000256" key="4">
    <source>
        <dbReference type="ARBA" id="ARBA00022553"/>
    </source>
</evidence>
<evidence type="ECO:0000313" key="11">
    <source>
        <dbReference type="Proteomes" id="UP000886721"/>
    </source>
</evidence>
<dbReference type="SUPFAM" id="SSF55874">
    <property type="entry name" value="ATPase domain of HSP90 chaperone/DNA topoisomerase II/histidine kinase"/>
    <property type="match status" value="1"/>
</dbReference>
<dbReference type="PROSITE" id="PS50109">
    <property type="entry name" value="HIS_KIN"/>
    <property type="match status" value="1"/>
</dbReference>
<gene>
    <name evidence="10" type="ORF">H9735_01360</name>
</gene>
<evidence type="ECO:0000313" key="10">
    <source>
        <dbReference type="EMBL" id="HIX66754.1"/>
    </source>
</evidence>
<dbReference type="SMART" id="SM00387">
    <property type="entry name" value="HATPase_c"/>
    <property type="match status" value="1"/>
</dbReference>
<sequence length="301" mass="35726">MKDKWIILFLIFVIAVLLIAIYIYQRQVKLICRQLRFYLKYESNLMIAREMDGGGIKELVQCLNDMLEKHKKEKRRYLEKEQMISDIYTNLSHDIRTPLTSLDGYFQLLEQCGDSKEQSRYVEIIQERIASLNDMLEELFTYTKLKNETYQMKMERCVLSRILKDTVFSYYDEWMKRGIEPEFDITERPLAIMGNAEALKRMIQNIIKNGLDHGEGHMKISLKREGEECFLCFENDVLYPEKIEEERIFERFYKVDEARSKNSAGLGLSIAKEFVKRMEGSICARVKGHVFQIEIRFPLID</sequence>
<dbReference type="AlphaFoldDB" id="A0A9D1WTA0"/>
<evidence type="ECO:0000256" key="8">
    <source>
        <dbReference type="SAM" id="Phobius"/>
    </source>
</evidence>
<dbReference type="InterPro" id="IPR008358">
    <property type="entry name" value="Sig_transdc_His_kin/Pase_MprB"/>
</dbReference>
<dbReference type="InterPro" id="IPR003594">
    <property type="entry name" value="HATPase_dom"/>
</dbReference>
<dbReference type="InterPro" id="IPR036097">
    <property type="entry name" value="HisK_dim/P_sf"/>
</dbReference>
<feature type="domain" description="Histidine kinase" evidence="9">
    <location>
        <begin position="90"/>
        <end position="301"/>
    </location>
</feature>
<dbReference type="InterPro" id="IPR050351">
    <property type="entry name" value="BphY/WalK/GraS-like"/>
</dbReference>
<dbReference type="GO" id="GO:0000155">
    <property type="term" value="F:phosphorelay sensor kinase activity"/>
    <property type="evidence" value="ECO:0007669"/>
    <property type="project" value="InterPro"/>
</dbReference>
<evidence type="ECO:0000256" key="1">
    <source>
        <dbReference type="ARBA" id="ARBA00000085"/>
    </source>
</evidence>
<evidence type="ECO:0000259" key="9">
    <source>
        <dbReference type="PROSITE" id="PS50109"/>
    </source>
</evidence>
<keyword evidence="8" id="KW-1133">Transmembrane helix</keyword>
<keyword evidence="4" id="KW-0597">Phosphoprotein</keyword>
<dbReference type="CDD" id="cd00075">
    <property type="entry name" value="HATPase"/>
    <property type="match status" value="1"/>
</dbReference>
<comment type="subcellular location">
    <subcellularLocation>
        <location evidence="2">Membrane</location>
    </subcellularLocation>
</comment>
<keyword evidence="7" id="KW-0902">Two-component regulatory system</keyword>
<comment type="caution">
    <text evidence="10">The sequence shown here is derived from an EMBL/GenBank/DDBJ whole genome shotgun (WGS) entry which is preliminary data.</text>
</comment>
<proteinExistence type="predicted"/>
<name>A0A9D1WTA0_9FIRM</name>
<feature type="transmembrane region" description="Helical" evidence="8">
    <location>
        <begin position="6"/>
        <end position="24"/>
    </location>
</feature>
<dbReference type="Gene3D" id="3.30.565.10">
    <property type="entry name" value="Histidine kinase-like ATPase, C-terminal domain"/>
    <property type="match status" value="1"/>
</dbReference>
<keyword evidence="5" id="KW-0808">Transferase</keyword>
<dbReference type="Pfam" id="PF00512">
    <property type="entry name" value="HisKA"/>
    <property type="match status" value="1"/>
</dbReference>
<dbReference type="PANTHER" id="PTHR45453:SF1">
    <property type="entry name" value="PHOSPHATE REGULON SENSOR PROTEIN PHOR"/>
    <property type="match status" value="1"/>
</dbReference>
<dbReference type="SMART" id="SM00388">
    <property type="entry name" value="HisKA"/>
    <property type="match status" value="1"/>
</dbReference>
<keyword evidence="8" id="KW-0812">Transmembrane</keyword>
<evidence type="ECO:0000256" key="3">
    <source>
        <dbReference type="ARBA" id="ARBA00012438"/>
    </source>
</evidence>
<dbReference type="EC" id="2.7.13.3" evidence="3"/>
<dbReference type="InterPro" id="IPR005467">
    <property type="entry name" value="His_kinase_dom"/>
</dbReference>
<dbReference type="CDD" id="cd00082">
    <property type="entry name" value="HisKA"/>
    <property type="match status" value="1"/>
</dbReference>
<keyword evidence="8" id="KW-0472">Membrane</keyword>
<dbReference type="PANTHER" id="PTHR45453">
    <property type="entry name" value="PHOSPHATE REGULON SENSOR PROTEIN PHOR"/>
    <property type="match status" value="1"/>
</dbReference>
<dbReference type="Pfam" id="PF02518">
    <property type="entry name" value="HATPase_c"/>
    <property type="match status" value="1"/>
</dbReference>
<dbReference type="Proteomes" id="UP000886721">
    <property type="component" value="Unassembled WGS sequence"/>
</dbReference>
<keyword evidence="6 10" id="KW-0418">Kinase</keyword>